<keyword evidence="1" id="KW-1133">Transmembrane helix</keyword>
<sequence>MIDYIEKFKALGFAERVAILIGIPCITISTIQTAVGWNYTTGLLLLSVTLSFIASGMMFALDLQMNHYKARGKFLRIAVILLFYMVFTAFSFVGNFNALYTETIKDELFTKELQKARDYTRTFENGYNELIDAEKDSIKNNVQRLLQELRAEILTGTKGLLGCGPNCIDIINEFENYGIAKPMIPADFLTAQKQADQLTNEINGNLQFRLLKYDEDNAAIKEALKNNLDSANVIFNNTDDIGFFENKKEVLEKTFKMTSRMYKDMVAQLEGYLGLQLDSEFPEITFNPGDVGKWSFALNHAKKDLNNNSLTILVIILLCLLIDLVVPLVIIFFVPIDTDLVIEDETKDRGKRQNLIRHQEKMNRNLDRETWIREDWEEQEESTEIEPDPAFIKKWRSR</sequence>
<reference evidence="2" key="1">
    <citation type="submission" date="2023-06" db="EMBL/GenBank/DDBJ databases">
        <title>Genomic of Agaribacillus aureum.</title>
        <authorList>
            <person name="Wang G."/>
        </authorList>
    </citation>
    <scope>NUCLEOTIDE SEQUENCE</scope>
    <source>
        <strain evidence="2">BMA12</strain>
    </source>
</reference>
<gene>
    <name evidence="2" type="ORF">QQ020_21655</name>
</gene>
<keyword evidence="1" id="KW-0472">Membrane</keyword>
<evidence type="ECO:0000256" key="1">
    <source>
        <dbReference type="SAM" id="Phobius"/>
    </source>
</evidence>
<name>A0ABT8LAD2_9BACT</name>
<dbReference type="RefSeq" id="WP_346760039.1">
    <property type="nucleotide sequence ID" value="NZ_JAUJEB010000005.1"/>
</dbReference>
<evidence type="ECO:0000313" key="3">
    <source>
        <dbReference type="Proteomes" id="UP001172083"/>
    </source>
</evidence>
<evidence type="ECO:0008006" key="4">
    <source>
        <dbReference type="Google" id="ProtNLM"/>
    </source>
</evidence>
<dbReference type="Proteomes" id="UP001172083">
    <property type="component" value="Unassembled WGS sequence"/>
</dbReference>
<keyword evidence="3" id="KW-1185">Reference proteome</keyword>
<feature type="transmembrane region" description="Helical" evidence="1">
    <location>
        <begin position="43"/>
        <end position="62"/>
    </location>
</feature>
<proteinExistence type="predicted"/>
<feature type="transmembrane region" description="Helical" evidence="1">
    <location>
        <begin position="17"/>
        <end position="37"/>
    </location>
</feature>
<protein>
    <recommendedName>
        <fullName evidence="4">DUF4407 domain-containing protein</fullName>
    </recommendedName>
</protein>
<dbReference type="EMBL" id="JAUJEB010000005">
    <property type="protein sequence ID" value="MDN5214699.1"/>
    <property type="molecule type" value="Genomic_DNA"/>
</dbReference>
<feature type="transmembrane region" description="Helical" evidence="1">
    <location>
        <begin position="310"/>
        <end position="334"/>
    </location>
</feature>
<keyword evidence="1" id="KW-0812">Transmembrane</keyword>
<accession>A0ABT8LAD2</accession>
<feature type="transmembrane region" description="Helical" evidence="1">
    <location>
        <begin position="74"/>
        <end position="93"/>
    </location>
</feature>
<organism evidence="2 3">
    <name type="scientific">Agaribacillus aureus</name>
    <dbReference type="NCBI Taxonomy" id="3051825"/>
    <lineage>
        <taxon>Bacteria</taxon>
        <taxon>Pseudomonadati</taxon>
        <taxon>Bacteroidota</taxon>
        <taxon>Cytophagia</taxon>
        <taxon>Cytophagales</taxon>
        <taxon>Splendidivirgaceae</taxon>
        <taxon>Agaribacillus</taxon>
    </lineage>
</organism>
<evidence type="ECO:0000313" key="2">
    <source>
        <dbReference type="EMBL" id="MDN5214699.1"/>
    </source>
</evidence>
<comment type="caution">
    <text evidence="2">The sequence shown here is derived from an EMBL/GenBank/DDBJ whole genome shotgun (WGS) entry which is preliminary data.</text>
</comment>